<accession>A0A481ZCR4</accession>
<sequence>MVLPAYSQVFVVNEEVPVTCFSIDFSGGPPVKTFYDAPCIQPTGLPADVQPGSVTGEAEIKVRDDDTAKIEIKLEGLNENLVITALVTYFFPPGDGSEDDIFKDGTAGQSYPLAATTAAYTEGMAPEPNSFIYDSASTATLLVELDYNPLLANQGPLRNTLTALTQEGGTGDAAQPGCCPSGPPPPATIFQPIGAASLRQFDANGFQTLDANGIPVLVRSPDRVAGIVIIAHIDKNTHGVFSGVPIFPLDPEQPPGAPGPLPPGVLAASGDHYLVGIVDLRDIEMPA</sequence>
<dbReference type="EMBL" id="MK500596">
    <property type="protein sequence ID" value="QBK93466.1"/>
    <property type="molecule type" value="Genomic_DNA"/>
</dbReference>
<proteinExistence type="predicted"/>
<reference evidence="1" key="1">
    <citation type="journal article" date="2019" name="MBio">
        <title>Virus Genomes from Deep Sea Sediments Expand the Ocean Megavirome and Support Independent Origins of Viral Gigantism.</title>
        <authorList>
            <person name="Backstrom D."/>
            <person name="Yutin N."/>
            <person name="Jorgensen S.L."/>
            <person name="Dharamshi J."/>
            <person name="Homa F."/>
            <person name="Zaremba-Niedwiedzka K."/>
            <person name="Spang A."/>
            <person name="Wolf Y.I."/>
            <person name="Koonin E.V."/>
            <person name="Ettema T.J."/>
        </authorList>
    </citation>
    <scope>NUCLEOTIDE SEQUENCE</scope>
</reference>
<protein>
    <submittedName>
        <fullName evidence="1">Uncharacterized protein</fullName>
    </submittedName>
</protein>
<organism evidence="1">
    <name type="scientific">Pithovirus LCPAC404</name>
    <dbReference type="NCBI Taxonomy" id="2506597"/>
    <lineage>
        <taxon>Viruses</taxon>
        <taxon>Pithoviruses</taxon>
    </lineage>
</organism>
<name>A0A481ZCR4_9VIRU</name>
<evidence type="ECO:0000313" key="1">
    <source>
        <dbReference type="EMBL" id="QBK93466.1"/>
    </source>
</evidence>
<gene>
    <name evidence="1" type="ORF">LCPAC404_01700</name>
</gene>